<dbReference type="SUPFAM" id="SSF52047">
    <property type="entry name" value="RNI-like"/>
    <property type="match status" value="1"/>
</dbReference>
<dbReference type="InterPro" id="IPR032675">
    <property type="entry name" value="LRR_dom_sf"/>
</dbReference>
<dbReference type="InParanoid" id="A0A151Z4W2"/>
<sequence length="502" mass="58715">MIKCIKVLRLGYNIERLKLANILHLTDTMTQLLLDNHLLDRIVCLFTEMRVIDSRDGTVHSLLSHRYTERVLLNYHSPTIPDNEYALQQFQQHCFVIMNAVDFFIPSHIDMEKIIQPLSNLEHLTKLSIGGKYYTNLSTVNLCRLFTILCTKLTRIRLSQLDIQMDNILASIVNCTGLVKLQLSDMVWRDLGPIFVELAKMKNLSNLKVTGKYNYFENTSALPYQSFVYFLNNNKSCKKLYVHQINFTHLDQHQETLTLSNNITEIVSLYKSNARSFNIFTKHCTFHHMLALKRLKLKVTNSTMSAIMALFDNYRQQFQPTTRIQISMLDEGTFNLVQENLDVFWPRFFDLFQIPINITTMKVHVNSQWMSDITRLFQAHIPTLTKVQIMSIGNRVMVTNQFIDSICDNMSVTHLDLINICNIFSPWNYKLFTSILQRNNRILSLKFQKIPLFSDPNSFDNIKHEFEYIVKSNSTLIHLDLSNSFYNLSDPPDNLIYLFKNF</sequence>
<reference evidence="1 2" key="1">
    <citation type="submission" date="2015-12" db="EMBL/GenBank/DDBJ databases">
        <title>Dictyostelia acquired genes for synthesis and detection of signals that induce cell-type specialization by lateral gene transfer from prokaryotes.</title>
        <authorList>
            <person name="Gloeckner G."/>
            <person name="Schaap P."/>
        </authorList>
    </citation>
    <scope>NUCLEOTIDE SEQUENCE [LARGE SCALE GENOMIC DNA]</scope>
    <source>
        <strain evidence="1 2">TK</strain>
    </source>
</reference>
<gene>
    <name evidence="1" type="ORF">DLAC_10216</name>
</gene>
<comment type="caution">
    <text evidence="1">The sequence shown here is derived from an EMBL/GenBank/DDBJ whole genome shotgun (WGS) entry which is preliminary data.</text>
</comment>
<accession>A0A151Z4W2</accession>
<name>A0A151Z4W2_TIELA</name>
<dbReference type="AlphaFoldDB" id="A0A151Z4W2"/>
<organism evidence="1 2">
    <name type="scientific">Tieghemostelium lacteum</name>
    <name type="common">Slime mold</name>
    <name type="synonym">Dictyostelium lacteum</name>
    <dbReference type="NCBI Taxonomy" id="361077"/>
    <lineage>
        <taxon>Eukaryota</taxon>
        <taxon>Amoebozoa</taxon>
        <taxon>Evosea</taxon>
        <taxon>Eumycetozoa</taxon>
        <taxon>Dictyostelia</taxon>
        <taxon>Dictyosteliales</taxon>
        <taxon>Raperosteliaceae</taxon>
        <taxon>Tieghemostelium</taxon>
    </lineage>
</organism>
<protein>
    <submittedName>
        <fullName evidence="1">Uncharacterized protein</fullName>
    </submittedName>
</protein>
<dbReference type="EMBL" id="LODT01000042">
    <property type="protein sequence ID" value="KYQ89000.1"/>
    <property type="molecule type" value="Genomic_DNA"/>
</dbReference>
<dbReference type="Gene3D" id="3.80.10.10">
    <property type="entry name" value="Ribonuclease Inhibitor"/>
    <property type="match status" value="1"/>
</dbReference>
<evidence type="ECO:0000313" key="2">
    <source>
        <dbReference type="Proteomes" id="UP000076078"/>
    </source>
</evidence>
<evidence type="ECO:0000313" key="1">
    <source>
        <dbReference type="EMBL" id="KYQ89000.1"/>
    </source>
</evidence>
<proteinExistence type="predicted"/>
<keyword evidence="2" id="KW-1185">Reference proteome</keyword>
<dbReference type="Proteomes" id="UP000076078">
    <property type="component" value="Unassembled WGS sequence"/>
</dbReference>